<dbReference type="CDD" id="cd08545">
    <property type="entry name" value="YcnI_like"/>
    <property type="match status" value="1"/>
</dbReference>
<dbReference type="Gene3D" id="2.60.40.2230">
    <property type="entry name" value="Uncharacterised protein YcnI-like PF07987, DUF1775"/>
    <property type="match status" value="1"/>
</dbReference>
<gene>
    <name evidence="3" type="ORF">C1I64_00080</name>
</gene>
<evidence type="ECO:0000313" key="4">
    <source>
        <dbReference type="Proteomes" id="UP000285317"/>
    </source>
</evidence>
<evidence type="ECO:0000256" key="1">
    <source>
        <dbReference type="SAM" id="Phobius"/>
    </source>
</evidence>
<accession>A0A3T0SW32</accession>
<keyword evidence="1" id="KW-0812">Transmembrane</keyword>
<dbReference type="EMBL" id="CP028137">
    <property type="protein sequence ID" value="AZZ50607.1"/>
    <property type="molecule type" value="Genomic_DNA"/>
</dbReference>
<dbReference type="Proteomes" id="UP000285317">
    <property type="component" value="Chromosome"/>
</dbReference>
<reference evidence="3 4" key="1">
    <citation type="submission" date="2018-03" db="EMBL/GenBank/DDBJ databases">
        <title>Bacteriophage NCPPB3778 and a type I-E CRISPR drive the evolution of the US Biological Select Agent, Rathayibacter toxicus.</title>
        <authorList>
            <person name="Davis E.W.II."/>
            <person name="Tabima J.F."/>
            <person name="Weisberg A.J."/>
            <person name="Dantas Lopes L."/>
            <person name="Wiseman M.S."/>
            <person name="Wiseman M.S."/>
            <person name="Pupko T."/>
            <person name="Belcher M.S."/>
            <person name="Sechler A.J."/>
            <person name="Tancos M.A."/>
            <person name="Schroeder B.K."/>
            <person name="Murray T.D."/>
            <person name="Luster D.G."/>
            <person name="Schneider W.L."/>
            <person name="Rogers E."/>
            <person name="Andreote F.D."/>
            <person name="Grunwald N.J."/>
            <person name="Putnam M.L."/>
            <person name="Chang J.H."/>
        </authorList>
    </citation>
    <scope>NUCLEOTIDE SEQUENCE [LARGE SCALE GENOMIC DNA]</scope>
    <source>
        <strain evidence="3 4">DSM 15932</strain>
    </source>
</reference>
<feature type="domain" description="YncI copper-binding" evidence="2">
    <location>
        <begin position="80"/>
        <end position="225"/>
    </location>
</feature>
<proteinExistence type="predicted"/>
<evidence type="ECO:0000313" key="3">
    <source>
        <dbReference type="EMBL" id="AZZ50607.1"/>
    </source>
</evidence>
<sequence>MPAGEPARTAIPRCALTLLGAARSRLRRLPLGLLTIMTTTRTSSSASAFSSRVRLVGGGALVAAGSVALALAAPTAASAHVTAAASSTAAGSYTVVTFSLAHGCEGSPTTGLSITIPEGINSVSPTVNPNWDVVKNEVEIADPVTDSHGNTATQRVSDVVYTAKTALADGYRDTVSLQLQLPEDAAGSTLEFPVLQTCETGSTAWDQPTVEGEDEPELPAPTVAVTAAMEGSGHHDAGAADDDGDGDDAVATTASATTAAGQSDDVLARVLGVGGLVLGAVGVAFGLASRRRSPKASA</sequence>
<protein>
    <submittedName>
        <fullName evidence="3">Nuclear export factor GLE1</fullName>
    </submittedName>
</protein>
<evidence type="ECO:0000259" key="2">
    <source>
        <dbReference type="Pfam" id="PF07987"/>
    </source>
</evidence>
<dbReference type="InterPro" id="IPR038507">
    <property type="entry name" value="YcnI-like_sf"/>
</dbReference>
<dbReference type="KEGG" id="rfs:C1I64_00080"/>
<dbReference type="Pfam" id="PF07987">
    <property type="entry name" value="DUF1775"/>
    <property type="match status" value="1"/>
</dbReference>
<keyword evidence="1" id="KW-0472">Membrane</keyword>
<feature type="transmembrane region" description="Helical" evidence="1">
    <location>
        <begin position="266"/>
        <end position="288"/>
    </location>
</feature>
<organism evidence="3 4">
    <name type="scientific">Rathayibacter festucae DSM 15932</name>
    <dbReference type="NCBI Taxonomy" id="1328866"/>
    <lineage>
        <taxon>Bacteria</taxon>
        <taxon>Bacillati</taxon>
        <taxon>Actinomycetota</taxon>
        <taxon>Actinomycetes</taxon>
        <taxon>Micrococcales</taxon>
        <taxon>Microbacteriaceae</taxon>
        <taxon>Rathayibacter</taxon>
    </lineage>
</organism>
<name>A0A3T0SW32_9MICO</name>
<keyword evidence="1" id="KW-1133">Transmembrane helix</keyword>
<dbReference type="InterPro" id="IPR012533">
    <property type="entry name" value="YcnI-copper_dom"/>
</dbReference>
<dbReference type="AlphaFoldDB" id="A0A3T0SW32"/>